<dbReference type="InterPro" id="IPR011047">
    <property type="entry name" value="Quinoprotein_ADH-like_sf"/>
</dbReference>
<evidence type="ECO:0000256" key="3">
    <source>
        <dbReference type="ARBA" id="ARBA00008845"/>
    </source>
</evidence>
<comment type="caution">
    <text evidence="6">The sequence shown here is derived from an EMBL/GenBank/DDBJ whole genome shotgun (WGS) entry which is preliminary data.</text>
</comment>
<dbReference type="GO" id="GO:0016567">
    <property type="term" value="P:protein ubiquitination"/>
    <property type="evidence" value="ECO:0007669"/>
    <property type="project" value="InterPro"/>
</dbReference>
<accession>A0AAD9USX5</accession>
<dbReference type="GO" id="GO:0005634">
    <property type="term" value="C:nucleus"/>
    <property type="evidence" value="ECO:0007669"/>
    <property type="project" value="UniProtKB-SubCell"/>
</dbReference>
<dbReference type="InterPro" id="IPR033270">
    <property type="entry name" value="VPRBP/DCAF1"/>
</dbReference>
<dbReference type="Proteomes" id="UP001249851">
    <property type="component" value="Unassembled WGS sequence"/>
</dbReference>
<dbReference type="InterPro" id="IPR006594">
    <property type="entry name" value="LisH"/>
</dbReference>
<proteinExistence type="inferred from homology"/>
<comment type="subcellular location">
    <subcellularLocation>
        <location evidence="1">Nucleus</location>
    </subcellularLocation>
</comment>
<evidence type="ECO:0000313" key="6">
    <source>
        <dbReference type="EMBL" id="KAK2548824.1"/>
    </source>
</evidence>
<dbReference type="GO" id="GO:0080008">
    <property type="term" value="C:Cul4-RING E3 ubiquitin ligase complex"/>
    <property type="evidence" value="ECO:0007669"/>
    <property type="project" value="TreeGrafter"/>
</dbReference>
<dbReference type="InterPro" id="IPR011989">
    <property type="entry name" value="ARM-like"/>
</dbReference>
<dbReference type="SUPFAM" id="SSF48371">
    <property type="entry name" value="ARM repeat"/>
    <property type="match status" value="1"/>
</dbReference>
<gene>
    <name evidence="6" type="ORF">P5673_030866</name>
</gene>
<evidence type="ECO:0000256" key="4">
    <source>
        <dbReference type="ARBA" id="ARBA00022786"/>
    </source>
</evidence>
<comment type="pathway">
    <text evidence="2">Protein modification; protein ubiquitination.</text>
</comment>
<sequence>MAAAELDCLLDIWRVDDYENLSPVVTLNKISVLMERENEVYHKSDPDPLDDRHPEKFDLNCSASRVLLNATPGLKTAGVFKEDVLNRLCKWAEEATEPLRSYATGLLGFSIKNRGIASASLSWKRNTTLVPCMLQRLHIAKDLADLTQPAIVDFNKTGKRGIENSFCTSSVNCKDKRVSLAECAAGPSSSHNMNLYNGRFLSSIISHKNFATEFVTHGGLQRLLEKARSSEAATGFSRCLYHLTYTEDAIEKVSILPSSVLNNLVEFGLWLLKHSHNSGKCHATTFFSFCFSSRAVLDLFDHSNGLEKLVNQLSTLPIFRRDEAESLSVKEVFDKIQVAKDTCLALRRYFEAHLYFKATLLRRSIALNQGGMPAVPAPFYKATSLIHSVMMENCQLILEHAPVTPCWEPIEIMIKLEGFTLLLQLISLSFSPKAQLALCEEIQLLSGKQQIGMSLLLRCAEGSLLSDSEVQKAALHVICNCVCGPQVRTESGPSFKSSDVILRKMWGCIRTSNGIQVLLILLRMKESLVDADCIRALACKALCGLARSDEIRQVMGKLQIFNCGELQILMLEPAIEGKATDHALFCKYAGELLERVTGKTLAKSTVVPSLSRITKADVVAQTRISYPDEELLQLIHTHLLSKGLHEAAQVLKRTASLPDPKPEVTPMSTPINRNTRLNHADTVTPIVRTLETPNLSRFHCSDPGTPTEERFLPDPPQAVRSPSLSTLDLIVTRDLREQHSHCCNPVAAGPPFSLLRPHKCPEPKYRDNAPCNIVARLKRRELSPIRMLPCLLNYDICLIIFLQPDGKTILLGTEFGKDRKLLLTSSSRSSSPSALWGFDNSLAMKYSFSEDTWVKFSNLSEDKIIGTYDSTAHVYDTGTGKRILTFNDPNSSNNYSKNLATFNPTDDLVLNDGVLWDVNGNRVIHKFDKFNNFVSGVFHPSGLEIIINSEISSTGLIPSDLALLDIHLDLLNPRSEPTIDVKKTILDLCTDVTDCFVAVVKELATGRKSVCQVYEVGRMQGAEDKQKSPIWHLTEDV</sequence>
<reference evidence="6" key="1">
    <citation type="journal article" date="2023" name="G3 (Bethesda)">
        <title>Whole genome assembly and annotation of the endangered Caribbean coral Acropora cervicornis.</title>
        <authorList>
            <person name="Selwyn J.D."/>
            <person name="Vollmer S.V."/>
        </authorList>
    </citation>
    <scope>NUCLEOTIDE SEQUENCE</scope>
    <source>
        <strain evidence="6">K2</strain>
    </source>
</reference>
<dbReference type="AlphaFoldDB" id="A0AAD9USX5"/>
<organism evidence="6 7">
    <name type="scientific">Acropora cervicornis</name>
    <name type="common">Staghorn coral</name>
    <dbReference type="NCBI Taxonomy" id="6130"/>
    <lineage>
        <taxon>Eukaryota</taxon>
        <taxon>Metazoa</taxon>
        <taxon>Cnidaria</taxon>
        <taxon>Anthozoa</taxon>
        <taxon>Hexacorallia</taxon>
        <taxon>Scleractinia</taxon>
        <taxon>Astrocoeniina</taxon>
        <taxon>Acroporidae</taxon>
        <taxon>Acropora</taxon>
    </lineage>
</organism>
<comment type="similarity">
    <text evidence="3">Belongs to the VPRBP/DCAF1 family.</text>
</comment>
<dbReference type="InterPro" id="IPR016024">
    <property type="entry name" value="ARM-type_fold"/>
</dbReference>
<keyword evidence="4" id="KW-0833">Ubl conjugation pathway</keyword>
<dbReference type="Gene3D" id="2.130.10.10">
    <property type="entry name" value="YVTN repeat-like/Quinoprotein amine dehydrogenase"/>
    <property type="match status" value="2"/>
</dbReference>
<evidence type="ECO:0000256" key="2">
    <source>
        <dbReference type="ARBA" id="ARBA00004906"/>
    </source>
</evidence>
<evidence type="ECO:0000256" key="1">
    <source>
        <dbReference type="ARBA" id="ARBA00004123"/>
    </source>
</evidence>
<dbReference type="SUPFAM" id="SSF50998">
    <property type="entry name" value="Quinoprotein alcohol dehydrogenase-like"/>
    <property type="match status" value="1"/>
</dbReference>
<protein>
    <submittedName>
        <fullName evidence="6">DDB1- and CUL4-associated factor 1</fullName>
    </submittedName>
</protein>
<evidence type="ECO:0000256" key="5">
    <source>
        <dbReference type="ARBA" id="ARBA00023242"/>
    </source>
</evidence>
<dbReference type="PANTHER" id="PTHR13129">
    <property type="entry name" value="VPRBP PROTEIN-RELATED"/>
    <property type="match status" value="1"/>
</dbReference>
<dbReference type="Gene3D" id="1.25.10.10">
    <property type="entry name" value="Leucine-rich Repeat Variant"/>
    <property type="match status" value="1"/>
</dbReference>
<reference evidence="6" key="2">
    <citation type="journal article" date="2023" name="Science">
        <title>Genomic signatures of disease resistance in endangered staghorn corals.</title>
        <authorList>
            <person name="Vollmer S.V."/>
            <person name="Selwyn J.D."/>
            <person name="Despard B.A."/>
            <person name="Roesel C.L."/>
        </authorList>
    </citation>
    <scope>NUCLEOTIDE SEQUENCE</scope>
    <source>
        <strain evidence="6">K2</strain>
    </source>
</reference>
<dbReference type="PANTHER" id="PTHR13129:SF4">
    <property type="entry name" value="DDB1- AND CUL4-ASSOCIATED FACTOR 1"/>
    <property type="match status" value="1"/>
</dbReference>
<dbReference type="InterPro" id="IPR015943">
    <property type="entry name" value="WD40/YVTN_repeat-like_dom_sf"/>
</dbReference>
<keyword evidence="7" id="KW-1185">Reference proteome</keyword>
<evidence type="ECO:0000313" key="7">
    <source>
        <dbReference type="Proteomes" id="UP001249851"/>
    </source>
</evidence>
<dbReference type="SMART" id="SM00667">
    <property type="entry name" value="LisH"/>
    <property type="match status" value="1"/>
</dbReference>
<name>A0AAD9USX5_ACRCE</name>
<dbReference type="EMBL" id="JARQWQ010000137">
    <property type="protein sequence ID" value="KAK2548824.1"/>
    <property type="molecule type" value="Genomic_DNA"/>
</dbReference>
<dbReference type="PROSITE" id="PS50896">
    <property type="entry name" value="LISH"/>
    <property type="match status" value="1"/>
</dbReference>
<keyword evidence="5" id="KW-0539">Nucleus</keyword>